<dbReference type="GO" id="GO:0005737">
    <property type="term" value="C:cytoplasm"/>
    <property type="evidence" value="ECO:0007669"/>
    <property type="project" value="UniProtKB-ARBA"/>
</dbReference>
<evidence type="ECO:0000259" key="7">
    <source>
        <dbReference type="Pfam" id="PF02803"/>
    </source>
</evidence>
<comment type="caution">
    <text evidence="8">The sequence shown here is derived from an EMBL/GenBank/DDBJ whole genome shotgun (WGS) entry which is preliminary data.</text>
</comment>
<dbReference type="CDD" id="cd00751">
    <property type="entry name" value="thiolase"/>
    <property type="match status" value="1"/>
</dbReference>
<dbReference type="RefSeq" id="WP_184181545.1">
    <property type="nucleotide sequence ID" value="NZ_BMNF01000001.1"/>
</dbReference>
<feature type="active site" description="Proton acceptor" evidence="4">
    <location>
        <position position="375"/>
    </location>
</feature>
<dbReference type="InterPro" id="IPR020616">
    <property type="entry name" value="Thiolase_N"/>
</dbReference>
<evidence type="ECO:0000256" key="2">
    <source>
        <dbReference type="ARBA" id="ARBA00022679"/>
    </source>
</evidence>
<dbReference type="Pfam" id="PF00108">
    <property type="entry name" value="Thiolase_N"/>
    <property type="match status" value="1"/>
</dbReference>
<dbReference type="InterPro" id="IPR016039">
    <property type="entry name" value="Thiolase-like"/>
</dbReference>
<dbReference type="InterPro" id="IPR002155">
    <property type="entry name" value="Thiolase"/>
</dbReference>
<comment type="similarity">
    <text evidence="1 5">Belongs to the thiolase-like superfamily. Thiolase family.</text>
</comment>
<dbReference type="InterPro" id="IPR020613">
    <property type="entry name" value="Thiolase_CS"/>
</dbReference>
<dbReference type="PIRSF" id="PIRSF000429">
    <property type="entry name" value="Ac-CoA_Ac_transf"/>
    <property type="match status" value="1"/>
</dbReference>
<keyword evidence="2 5" id="KW-0808">Transferase</keyword>
<dbReference type="GO" id="GO:0010124">
    <property type="term" value="P:phenylacetate catabolic process"/>
    <property type="evidence" value="ECO:0007669"/>
    <property type="project" value="TreeGrafter"/>
</dbReference>
<dbReference type="PANTHER" id="PTHR43853:SF21">
    <property type="entry name" value="STEROID 3-KETOACYL-COA THIOLASE"/>
    <property type="match status" value="1"/>
</dbReference>
<dbReference type="InterPro" id="IPR050215">
    <property type="entry name" value="Thiolase-like_sf_Thiolase"/>
</dbReference>
<dbReference type="PROSITE" id="PS00737">
    <property type="entry name" value="THIOLASE_2"/>
    <property type="match status" value="1"/>
</dbReference>
<reference evidence="8 9" key="1">
    <citation type="submission" date="2020-08" db="EMBL/GenBank/DDBJ databases">
        <title>Sequencing the genomes of 1000 actinobacteria strains.</title>
        <authorList>
            <person name="Klenk H.-P."/>
        </authorList>
    </citation>
    <scope>NUCLEOTIDE SEQUENCE [LARGE SCALE GENOMIC DNA]</scope>
    <source>
        <strain evidence="8 9">DSM 103125</strain>
    </source>
</reference>
<feature type="domain" description="Thiolase N-terminal" evidence="6">
    <location>
        <begin position="10"/>
        <end position="288"/>
    </location>
</feature>
<evidence type="ECO:0000256" key="3">
    <source>
        <dbReference type="ARBA" id="ARBA00023315"/>
    </source>
</evidence>
<accession>A0A840VPX8</accession>
<protein>
    <submittedName>
        <fullName evidence="8">Acetyl-CoA C-acetyltransferase</fullName>
        <ecNumber evidence="8">2.3.1.9</ecNumber>
    </submittedName>
</protein>
<dbReference type="AlphaFoldDB" id="A0A840VPX8"/>
<gene>
    <name evidence="8" type="ORF">HNR20_003658</name>
</gene>
<feature type="domain" description="Thiolase C-terminal" evidence="7">
    <location>
        <begin position="296"/>
        <end position="418"/>
    </location>
</feature>
<evidence type="ECO:0000256" key="4">
    <source>
        <dbReference type="PIRSR" id="PIRSR000429-1"/>
    </source>
</evidence>
<dbReference type="NCBIfam" id="TIGR01930">
    <property type="entry name" value="AcCoA-C-Actrans"/>
    <property type="match status" value="1"/>
</dbReference>
<sequence>MPIESSRDAVIVATARSPIGRAHKGSLRDVRSDDLAATIVQAALDKIPQLDPTTIDDLYLGCGLPGGEQGFNMARVVSTLLGLDTVPGATLTRYCASSLQTTRMAMHAIRAGEGDVFVSAGVEVVSRYARGSSDGLPPEAQALVGGGWENPRFAAAAERSKRRAQGGAETWTDPREAGELPDIYLTMGQTAENLAQVYDVTRADMDEFGVRSQNLAEKAIADGFWAREITPVTTPNGTVVSTDDGPRAGVTLDAVAGLKPVFRPDGRITAGNCCPLNDGAAAVVVMSAQRAEELGLTPLARIVSTGVTALSPEIMGLGPVEASRQALRRAGMTIDDVDLVEINEAFAAQVIPSYRELGIPEEKLNVMGGAIAVGHPFGMTGARITGTLLNALEWHDKTIGLETMCVGGGQGMAMVLERLN</sequence>
<dbReference type="Pfam" id="PF02803">
    <property type="entry name" value="Thiolase_C"/>
    <property type="match status" value="1"/>
</dbReference>
<dbReference type="EC" id="2.3.1.9" evidence="8"/>
<keyword evidence="9" id="KW-1185">Reference proteome</keyword>
<dbReference type="GO" id="GO:0006635">
    <property type="term" value="P:fatty acid beta-oxidation"/>
    <property type="evidence" value="ECO:0007669"/>
    <property type="project" value="TreeGrafter"/>
</dbReference>
<dbReference type="EMBL" id="JACHDP010000001">
    <property type="protein sequence ID" value="MBB5479153.1"/>
    <property type="molecule type" value="Genomic_DNA"/>
</dbReference>
<dbReference type="Proteomes" id="UP000586947">
    <property type="component" value="Unassembled WGS sequence"/>
</dbReference>
<feature type="active site" description="Proton acceptor" evidence="4">
    <location>
        <position position="405"/>
    </location>
</feature>
<dbReference type="FunFam" id="3.40.47.10:FF:000013">
    <property type="entry name" value="Acetyl-CoA acetyltransferase"/>
    <property type="match status" value="1"/>
</dbReference>
<organism evidence="8 9">
    <name type="scientific">Micromonospora parathelypteridis</name>
    <dbReference type="NCBI Taxonomy" id="1839617"/>
    <lineage>
        <taxon>Bacteria</taxon>
        <taxon>Bacillati</taxon>
        <taxon>Actinomycetota</taxon>
        <taxon>Actinomycetes</taxon>
        <taxon>Micromonosporales</taxon>
        <taxon>Micromonosporaceae</taxon>
        <taxon>Micromonospora</taxon>
    </lineage>
</organism>
<dbReference type="GO" id="GO:0003985">
    <property type="term" value="F:acetyl-CoA C-acetyltransferase activity"/>
    <property type="evidence" value="ECO:0007669"/>
    <property type="project" value="UniProtKB-EC"/>
</dbReference>
<dbReference type="Gene3D" id="3.40.47.10">
    <property type="match status" value="1"/>
</dbReference>
<evidence type="ECO:0000313" key="8">
    <source>
        <dbReference type="EMBL" id="MBB5479153.1"/>
    </source>
</evidence>
<dbReference type="PANTHER" id="PTHR43853">
    <property type="entry name" value="3-KETOACYL-COA THIOLASE, PEROXISOMAL"/>
    <property type="match status" value="1"/>
</dbReference>
<evidence type="ECO:0000259" key="6">
    <source>
        <dbReference type="Pfam" id="PF00108"/>
    </source>
</evidence>
<evidence type="ECO:0000313" key="9">
    <source>
        <dbReference type="Proteomes" id="UP000586947"/>
    </source>
</evidence>
<keyword evidence="3 5" id="KW-0012">Acyltransferase</keyword>
<name>A0A840VPX8_9ACTN</name>
<dbReference type="InterPro" id="IPR020617">
    <property type="entry name" value="Thiolase_C"/>
</dbReference>
<dbReference type="NCBIfam" id="NF005890">
    <property type="entry name" value="PRK07851.1"/>
    <property type="match status" value="1"/>
</dbReference>
<evidence type="ECO:0000256" key="1">
    <source>
        <dbReference type="ARBA" id="ARBA00010982"/>
    </source>
</evidence>
<feature type="active site" description="Acyl-thioester intermediate" evidence="4">
    <location>
        <position position="95"/>
    </location>
</feature>
<evidence type="ECO:0000256" key="5">
    <source>
        <dbReference type="RuleBase" id="RU003557"/>
    </source>
</evidence>
<proteinExistence type="inferred from homology"/>
<dbReference type="SUPFAM" id="SSF53901">
    <property type="entry name" value="Thiolase-like"/>
    <property type="match status" value="2"/>
</dbReference>